<dbReference type="PANTHER" id="PTHR10057:SF0">
    <property type="entry name" value="TRANSLOCATOR PROTEIN"/>
    <property type="match status" value="1"/>
</dbReference>
<dbReference type="EMBL" id="JAOWLA010000001">
    <property type="protein sequence ID" value="MCV2863231.1"/>
    <property type="molecule type" value="Genomic_DNA"/>
</dbReference>
<dbReference type="Pfam" id="PF03073">
    <property type="entry name" value="TspO_MBR"/>
    <property type="match status" value="1"/>
</dbReference>
<protein>
    <submittedName>
        <fullName evidence="7">Tryptophan-rich sensory protein</fullName>
    </submittedName>
</protein>
<reference evidence="7 8" key="1">
    <citation type="submission" date="2022-10" db="EMBL/GenBank/DDBJ databases">
        <title>Defluviimonas sp. nov., isolated from ocean surface water.</title>
        <authorList>
            <person name="He W."/>
            <person name="Wang L."/>
            <person name="Zhang D.-F."/>
        </authorList>
    </citation>
    <scope>NUCLEOTIDE SEQUENCE [LARGE SCALE GENOMIC DNA]</scope>
    <source>
        <strain evidence="7 8">WL0075</strain>
    </source>
</reference>
<evidence type="ECO:0000313" key="7">
    <source>
        <dbReference type="EMBL" id="MCV2863231.1"/>
    </source>
</evidence>
<dbReference type="PANTHER" id="PTHR10057">
    <property type="entry name" value="PERIPHERAL-TYPE BENZODIAZEPINE RECEPTOR"/>
    <property type="match status" value="1"/>
</dbReference>
<evidence type="ECO:0000256" key="3">
    <source>
        <dbReference type="ARBA" id="ARBA00022692"/>
    </source>
</evidence>
<accession>A0ABT2YWH5</accession>
<sequence length="154" mass="16770">MSSGGIFVIFLLACGAAAATGVIFKPGTWYEALKKPAWTPAKWVFPVVWTTLYILMAWAASRIAVLPENGVAMAFFAAQLALNTLWTPVFFGAHRIGLGLVVLVTLVVVVALTVRAFFAIDWIAGFVMLPYLAWLGVAAALNFWIWRHNGRAVS</sequence>
<comment type="subcellular location">
    <subcellularLocation>
        <location evidence="1">Membrane</location>
        <topology evidence="1">Multi-pass membrane protein</topology>
    </subcellularLocation>
</comment>
<comment type="similarity">
    <text evidence="2">Belongs to the TspO/BZRP family.</text>
</comment>
<dbReference type="RefSeq" id="WP_263719648.1">
    <property type="nucleotide sequence ID" value="NZ_JAOWLA010000001.1"/>
</dbReference>
<keyword evidence="5 6" id="KW-0472">Membrane</keyword>
<dbReference type="Proteomes" id="UP001652503">
    <property type="component" value="Unassembled WGS sequence"/>
</dbReference>
<dbReference type="InterPro" id="IPR038330">
    <property type="entry name" value="TspO/MBR-related_sf"/>
</dbReference>
<keyword evidence="8" id="KW-1185">Reference proteome</keyword>
<evidence type="ECO:0000256" key="1">
    <source>
        <dbReference type="ARBA" id="ARBA00004141"/>
    </source>
</evidence>
<dbReference type="InterPro" id="IPR004307">
    <property type="entry name" value="TspO_MBR"/>
</dbReference>
<evidence type="ECO:0000256" key="5">
    <source>
        <dbReference type="ARBA" id="ARBA00023136"/>
    </source>
</evidence>
<evidence type="ECO:0000313" key="8">
    <source>
        <dbReference type="Proteomes" id="UP001652503"/>
    </source>
</evidence>
<keyword evidence="4 6" id="KW-1133">Transmembrane helix</keyword>
<keyword evidence="3 6" id="KW-0812">Transmembrane</keyword>
<evidence type="ECO:0000256" key="2">
    <source>
        <dbReference type="ARBA" id="ARBA00007524"/>
    </source>
</evidence>
<evidence type="ECO:0000256" key="4">
    <source>
        <dbReference type="ARBA" id="ARBA00022989"/>
    </source>
</evidence>
<feature type="transmembrane region" description="Helical" evidence="6">
    <location>
        <begin position="97"/>
        <end position="118"/>
    </location>
</feature>
<comment type="caution">
    <text evidence="7">The sequence shown here is derived from an EMBL/GenBank/DDBJ whole genome shotgun (WGS) entry which is preliminary data.</text>
</comment>
<proteinExistence type="inferred from homology"/>
<feature type="transmembrane region" description="Helical" evidence="6">
    <location>
        <begin position="43"/>
        <end position="60"/>
    </location>
</feature>
<evidence type="ECO:0000256" key="6">
    <source>
        <dbReference type="SAM" id="Phobius"/>
    </source>
</evidence>
<dbReference type="NCBIfam" id="NF047825">
    <property type="entry name" value="T-richsensTspOAlph"/>
    <property type="match status" value="1"/>
</dbReference>
<name>A0ABT2YWH5_9RHOB</name>
<feature type="transmembrane region" description="Helical" evidence="6">
    <location>
        <begin position="72"/>
        <end position="91"/>
    </location>
</feature>
<gene>
    <name evidence="7" type="ORF">OE647_00600</name>
</gene>
<dbReference type="PIRSF" id="PIRSF005859">
    <property type="entry name" value="PBR"/>
    <property type="match status" value="1"/>
</dbReference>
<dbReference type="Gene3D" id="1.20.1260.100">
    <property type="entry name" value="TspO/MBR protein"/>
    <property type="match status" value="1"/>
</dbReference>
<organism evidence="7 8">
    <name type="scientific">Albidovulum sediminicola</name>
    <dbReference type="NCBI Taxonomy" id="2984331"/>
    <lineage>
        <taxon>Bacteria</taxon>
        <taxon>Pseudomonadati</taxon>
        <taxon>Pseudomonadota</taxon>
        <taxon>Alphaproteobacteria</taxon>
        <taxon>Rhodobacterales</taxon>
        <taxon>Paracoccaceae</taxon>
        <taxon>Albidovulum</taxon>
    </lineage>
</organism>
<dbReference type="CDD" id="cd15904">
    <property type="entry name" value="TSPO_MBR"/>
    <property type="match status" value="1"/>
</dbReference>
<feature type="transmembrane region" description="Helical" evidence="6">
    <location>
        <begin position="125"/>
        <end position="146"/>
    </location>
</feature>